<dbReference type="EMBL" id="WHWB01033427">
    <property type="protein sequence ID" value="KAJ7419956.1"/>
    <property type="molecule type" value="Genomic_DNA"/>
</dbReference>
<comment type="caution">
    <text evidence="1">The sequence shown here is derived from an EMBL/GenBank/DDBJ whole genome shotgun (WGS) entry which is preliminary data.</text>
</comment>
<protein>
    <submittedName>
        <fullName evidence="1">Rna-directed dna polymerase from mobile element jockey-like</fullName>
    </submittedName>
</protein>
<organism evidence="1 2">
    <name type="scientific">Willisornis vidua</name>
    <name type="common">Xingu scale-backed antbird</name>
    <dbReference type="NCBI Taxonomy" id="1566151"/>
    <lineage>
        <taxon>Eukaryota</taxon>
        <taxon>Metazoa</taxon>
        <taxon>Chordata</taxon>
        <taxon>Craniata</taxon>
        <taxon>Vertebrata</taxon>
        <taxon>Euteleostomi</taxon>
        <taxon>Archelosauria</taxon>
        <taxon>Archosauria</taxon>
        <taxon>Dinosauria</taxon>
        <taxon>Saurischia</taxon>
        <taxon>Theropoda</taxon>
        <taxon>Coelurosauria</taxon>
        <taxon>Aves</taxon>
        <taxon>Neognathae</taxon>
        <taxon>Neoaves</taxon>
        <taxon>Telluraves</taxon>
        <taxon>Australaves</taxon>
        <taxon>Passeriformes</taxon>
        <taxon>Thamnophilidae</taxon>
        <taxon>Willisornis</taxon>
    </lineage>
</organism>
<dbReference type="PANTHER" id="PTHR33332">
    <property type="entry name" value="REVERSE TRANSCRIPTASE DOMAIN-CONTAINING PROTEIN"/>
    <property type="match status" value="1"/>
</dbReference>
<sequence>MDKKLVGQSHPEGSDKSLRVLMDISDKSCPSGVCIGTRVLFNIFTNDTDEGTCKFADDIKLSGAVDTPDPIQRDLDKLKKWACGNVMKFNKTRCNVLHMAQGNPLYQYRLGDEQMESSPVKKDLGWMRGWT</sequence>
<reference evidence="1" key="1">
    <citation type="submission" date="2019-10" db="EMBL/GenBank/DDBJ databases">
        <authorList>
            <person name="Soares A.E.R."/>
            <person name="Aleixo A."/>
            <person name="Schneider P."/>
            <person name="Miyaki C.Y."/>
            <person name="Schneider M.P."/>
            <person name="Mello C."/>
            <person name="Vasconcelos A.T.R."/>
        </authorList>
    </citation>
    <scope>NUCLEOTIDE SEQUENCE</scope>
    <source>
        <tissue evidence="1">Muscle</tissue>
    </source>
</reference>
<dbReference type="Proteomes" id="UP001145742">
    <property type="component" value="Unassembled WGS sequence"/>
</dbReference>
<gene>
    <name evidence="1" type="ORF">WISP_51018</name>
</gene>
<name>A0ABQ9DF18_9PASS</name>
<keyword evidence="2" id="KW-1185">Reference proteome</keyword>
<evidence type="ECO:0000313" key="2">
    <source>
        <dbReference type="Proteomes" id="UP001145742"/>
    </source>
</evidence>
<evidence type="ECO:0000313" key="1">
    <source>
        <dbReference type="EMBL" id="KAJ7419956.1"/>
    </source>
</evidence>
<accession>A0ABQ9DF18</accession>
<proteinExistence type="predicted"/>